<evidence type="ECO:0000259" key="1">
    <source>
        <dbReference type="Pfam" id="PF04577"/>
    </source>
</evidence>
<comment type="caution">
    <text evidence="2">The sequence shown here is derived from an EMBL/GenBank/DDBJ whole genome shotgun (WGS) entry which is preliminary data.</text>
</comment>
<dbReference type="Pfam" id="PF04577">
    <property type="entry name" value="Glyco_transf_61"/>
    <property type="match status" value="1"/>
</dbReference>
<evidence type="ECO:0000313" key="3">
    <source>
        <dbReference type="Proteomes" id="UP001062776"/>
    </source>
</evidence>
<organism evidence="2 3">
    <name type="scientific">Asaia krungthepensis NRIC 0535</name>
    <dbReference type="NCBI Taxonomy" id="1307925"/>
    <lineage>
        <taxon>Bacteria</taxon>
        <taxon>Pseudomonadati</taxon>
        <taxon>Pseudomonadota</taxon>
        <taxon>Alphaproteobacteria</taxon>
        <taxon>Acetobacterales</taxon>
        <taxon>Acetobacteraceae</taxon>
        <taxon>Asaia</taxon>
    </lineage>
</organism>
<dbReference type="RefSeq" id="WP_264815635.1">
    <property type="nucleotide sequence ID" value="NZ_BAPV01000013.1"/>
</dbReference>
<reference evidence="2" key="1">
    <citation type="submission" date="2013-04" db="EMBL/GenBank/DDBJ databases">
        <title>The genome sequencing project of 58 acetic acid bacteria.</title>
        <authorList>
            <person name="Okamoto-Kainuma A."/>
            <person name="Ishikawa M."/>
            <person name="Umino S."/>
            <person name="Koizumi Y."/>
            <person name="Shiwa Y."/>
            <person name="Yoshikawa H."/>
            <person name="Matsutani M."/>
            <person name="Matsushita K."/>
        </authorList>
    </citation>
    <scope>NUCLEOTIDE SEQUENCE</scope>
    <source>
        <strain evidence="2">NRIC 0535</strain>
    </source>
</reference>
<evidence type="ECO:0000313" key="2">
    <source>
        <dbReference type="EMBL" id="GBQ89326.1"/>
    </source>
</evidence>
<dbReference type="InterPro" id="IPR008999">
    <property type="entry name" value="Actin-crosslinking"/>
</dbReference>
<dbReference type="Gene3D" id="2.80.10.50">
    <property type="match status" value="1"/>
</dbReference>
<dbReference type="InterPro" id="IPR049625">
    <property type="entry name" value="Glyco_transf_61_cat"/>
</dbReference>
<protein>
    <recommendedName>
        <fullName evidence="1">Glycosyltransferase 61 catalytic domain-containing protein</fullName>
    </recommendedName>
</protein>
<dbReference type="SUPFAM" id="SSF50405">
    <property type="entry name" value="Actin-crosslinking proteins"/>
    <property type="match status" value="1"/>
</dbReference>
<keyword evidence="3" id="KW-1185">Reference proteome</keyword>
<gene>
    <name evidence="2" type="ORF">AA0535_1767</name>
</gene>
<dbReference type="EMBL" id="BAPV01000013">
    <property type="protein sequence ID" value="GBQ89326.1"/>
    <property type="molecule type" value="Genomic_DNA"/>
</dbReference>
<accession>A0ABQ0Q3D3</accession>
<dbReference type="CDD" id="cd00257">
    <property type="entry name" value="beta-trefoil_FSCN-like"/>
    <property type="match status" value="1"/>
</dbReference>
<feature type="domain" description="Glycosyltransferase 61 catalytic" evidence="1">
    <location>
        <begin position="25"/>
        <end position="198"/>
    </location>
</feature>
<name>A0ABQ0Q3D3_9PROT</name>
<proteinExistence type="predicted"/>
<dbReference type="Proteomes" id="UP001062776">
    <property type="component" value="Unassembled WGS sequence"/>
</dbReference>
<sequence length="397" mass="44486">MTPSSAYPLAPEKSYFYGGNITSHFGHFLTETLPRYWCYRERYDGMKILVHAEKTLEMLFGLGWLSGFFALLDLTRDDFVVFERPTLLHQLIIAGTSFEENHFAHHAFARFCNELGEKRGIRIAGGRPVFLSRAAYPSQMRSIRGERAMIPLLEQEGIAIVEPETLSIPEQIGLFSGQRPTLGFVGSAFHNSIFCARPIGVALTCDGLVSSNFVLMDRANHARIRYLTTPGIVSEPSAPGQPARYRIENPHHVVRHLLEAVQSRIWTQQAPPAPPASVDGASFLLRTFHGTWMMIDRQWGVVAHGAGEGDRAMRLILRLDQEGWAILTTPTGDCLTMEPQQQQGPILSYRYRRFPDGTIALHSHDTERFVCATPDGGVLCDRSTPSDWEKLTLIPLP</sequence>